<evidence type="ECO:0000256" key="1">
    <source>
        <dbReference type="SAM" id="MobiDB-lite"/>
    </source>
</evidence>
<reference evidence="2" key="1">
    <citation type="submission" date="2021-05" db="EMBL/GenBank/DDBJ databases">
        <authorList>
            <person name="Alioto T."/>
            <person name="Alioto T."/>
            <person name="Gomez Garrido J."/>
        </authorList>
    </citation>
    <scope>NUCLEOTIDE SEQUENCE</scope>
</reference>
<dbReference type="EMBL" id="HBUF01196087">
    <property type="protein sequence ID" value="CAG6660105.1"/>
    <property type="molecule type" value="Transcribed_RNA"/>
</dbReference>
<feature type="region of interest" description="Disordered" evidence="1">
    <location>
        <begin position="51"/>
        <end position="121"/>
    </location>
</feature>
<dbReference type="AlphaFoldDB" id="A0A8D8S1C3"/>
<name>A0A8D8S1C3_9HEMI</name>
<organism evidence="2">
    <name type="scientific">Cacopsylla melanoneura</name>
    <dbReference type="NCBI Taxonomy" id="428564"/>
    <lineage>
        <taxon>Eukaryota</taxon>
        <taxon>Metazoa</taxon>
        <taxon>Ecdysozoa</taxon>
        <taxon>Arthropoda</taxon>
        <taxon>Hexapoda</taxon>
        <taxon>Insecta</taxon>
        <taxon>Pterygota</taxon>
        <taxon>Neoptera</taxon>
        <taxon>Paraneoptera</taxon>
        <taxon>Hemiptera</taxon>
        <taxon>Sternorrhyncha</taxon>
        <taxon>Psylloidea</taxon>
        <taxon>Psyllidae</taxon>
        <taxon>Psyllinae</taxon>
        <taxon>Cacopsylla</taxon>
    </lineage>
</organism>
<proteinExistence type="predicted"/>
<protein>
    <submittedName>
        <fullName evidence="2">Uncharacterized protein</fullName>
    </submittedName>
</protein>
<evidence type="ECO:0000313" key="2">
    <source>
        <dbReference type="EMBL" id="CAG6660105.1"/>
    </source>
</evidence>
<feature type="compositionally biased region" description="Basic and acidic residues" evidence="1">
    <location>
        <begin position="112"/>
        <end position="121"/>
    </location>
</feature>
<feature type="compositionally biased region" description="Basic and acidic residues" evidence="1">
    <location>
        <begin position="71"/>
        <end position="104"/>
    </location>
</feature>
<accession>A0A8D8S1C3</accession>
<sequence>MRSTMCRGAGRLPRETAACKVIVDRLYRGRLIRRGEQAGEPGGCPRHCRSYSDWGSTFTKRATPEGSKPGSQKDDPCDTGHKERGDRLMKEARPKGARATERLRAQGTGRLLEGHQTKKGK</sequence>